<dbReference type="InterPro" id="IPR044440">
    <property type="entry name" value="GABAb_receptor_plant_PBP1"/>
</dbReference>
<evidence type="ECO:0000256" key="7">
    <source>
        <dbReference type="ARBA" id="ARBA00022989"/>
    </source>
</evidence>
<dbReference type="OrthoDB" id="5984008at2759"/>
<dbReference type="Pfam" id="PF10613">
    <property type="entry name" value="Lig_chan-Glu_bd"/>
    <property type="match status" value="1"/>
</dbReference>
<dbReference type="PRINTS" id="PR00248">
    <property type="entry name" value="GPCRMGR"/>
</dbReference>
<dbReference type="GO" id="GO:0004930">
    <property type="term" value="F:G protein-coupled receptor activity"/>
    <property type="evidence" value="ECO:0007669"/>
    <property type="project" value="InterPro"/>
</dbReference>
<keyword evidence="4 15" id="KW-0813">Transport</keyword>
<evidence type="ECO:0000256" key="17">
    <source>
        <dbReference type="SAM" id="Phobius"/>
    </source>
</evidence>
<dbReference type="InterPro" id="IPR028082">
    <property type="entry name" value="Peripla_BP_I"/>
</dbReference>
<feature type="signal peptide" evidence="18">
    <location>
        <begin position="1"/>
        <end position="26"/>
    </location>
</feature>
<evidence type="ECO:0000259" key="19">
    <source>
        <dbReference type="SMART" id="SM00079"/>
    </source>
</evidence>
<comment type="function">
    <text evidence="14">Glutamate-gated receptor that probably acts as a non-selective cation channel. May be involved in light-signal transduction and calcium homeostasis via the regulation of calcium influx into cells.</text>
</comment>
<feature type="compositionally biased region" description="Polar residues" evidence="16">
    <location>
        <begin position="910"/>
        <end position="923"/>
    </location>
</feature>
<evidence type="ECO:0000256" key="14">
    <source>
        <dbReference type="ARBA" id="ARBA00049638"/>
    </source>
</evidence>
<comment type="subcellular location">
    <subcellularLocation>
        <location evidence="1">Membrane</location>
        <topology evidence="1">Multi-pass membrane protein</topology>
    </subcellularLocation>
</comment>
<dbReference type="FunFam" id="3.40.50.2300:FF:000169">
    <property type="entry name" value="Glutamate receptor"/>
    <property type="match status" value="1"/>
</dbReference>
<gene>
    <name evidence="20" type="ORF">CKAN_00374200</name>
</gene>
<dbReference type="AlphaFoldDB" id="A0A3S3N9Q9"/>
<organism evidence="20 21">
    <name type="scientific">Cinnamomum micranthum f. kanehirae</name>
    <dbReference type="NCBI Taxonomy" id="337451"/>
    <lineage>
        <taxon>Eukaryota</taxon>
        <taxon>Viridiplantae</taxon>
        <taxon>Streptophyta</taxon>
        <taxon>Embryophyta</taxon>
        <taxon>Tracheophyta</taxon>
        <taxon>Spermatophyta</taxon>
        <taxon>Magnoliopsida</taxon>
        <taxon>Magnoliidae</taxon>
        <taxon>Laurales</taxon>
        <taxon>Lauraceae</taxon>
        <taxon>Cinnamomum</taxon>
    </lineage>
</organism>
<evidence type="ECO:0000256" key="4">
    <source>
        <dbReference type="ARBA" id="ARBA00022448"/>
    </source>
</evidence>
<dbReference type="Pfam" id="PF01094">
    <property type="entry name" value="ANF_receptor"/>
    <property type="match status" value="1"/>
</dbReference>
<dbReference type="InterPro" id="IPR015683">
    <property type="entry name" value="Ionotropic_Glu_rcpt"/>
</dbReference>
<keyword evidence="8 15" id="KW-0406">Ion transport</keyword>
<evidence type="ECO:0000256" key="18">
    <source>
        <dbReference type="SAM" id="SignalP"/>
    </source>
</evidence>
<dbReference type="FunFam" id="3.40.50.2300:FF:000195">
    <property type="entry name" value="Glutamate receptor"/>
    <property type="match status" value="1"/>
</dbReference>
<evidence type="ECO:0000256" key="8">
    <source>
        <dbReference type="ARBA" id="ARBA00023065"/>
    </source>
</evidence>
<comment type="caution">
    <text evidence="20">The sequence shown here is derived from an EMBL/GenBank/DDBJ whole genome shotgun (WGS) entry which is preliminary data.</text>
</comment>
<evidence type="ECO:0000313" key="20">
    <source>
        <dbReference type="EMBL" id="RWR75365.1"/>
    </source>
</evidence>
<dbReference type="Gene3D" id="3.40.190.10">
    <property type="entry name" value="Periplasmic binding protein-like II"/>
    <property type="match status" value="2"/>
</dbReference>
<evidence type="ECO:0000313" key="21">
    <source>
        <dbReference type="Proteomes" id="UP000283530"/>
    </source>
</evidence>
<dbReference type="Pfam" id="PF00060">
    <property type="entry name" value="Lig_chan"/>
    <property type="match status" value="1"/>
</dbReference>
<evidence type="ECO:0000256" key="11">
    <source>
        <dbReference type="ARBA" id="ARBA00023180"/>
    </source>
</evidence>
<evidence type="ECO:0000256" key="15">
    <source>
        <dbReference type="PIRNR" id="PIRNR037090"/>
    </source>
</evidence>
<dbReference type="GO" id="GO:0015276">
    <property type="term" value="F:ligand-gated monoatomic ion channel activity"/>
    <property type="evidence" value="ECO:0007669"/>
    <property type="project" value="InterPro"/>
</dbReference>
<dbReference type="PANTHER" id="PTHR34836:SF1">
    <property type="entry name" value="OS09G0428600 PROTEIN"/>
    <property type="match status" value="1"/>
</dbReference>
<keyword evidence="9 15" id="KW-0472">Membrane</keyword>
<evidence type="ECO:0000256" key="9">
    <source>
        <dbReference type="ARBA" id="ARBA00023136"/>
    </source>
</evidence>
<dbReference type="SMART" id="SM00079">
    <property type="entry name" value="PBPe"/>
    <property type="match status" value="1"/>
</dbReference>
<name>A0A3S3N9Q9_9MAGN</name>
<feature type="transmembrane region" description="Helical" evidence="17">
    <location>
        <begin position="590"/>
        <end position="608"/>
    </location>
</feature>
<keyword evidence="6 18" id="KW-0732">Signal</keyword>
<keyword evidence="13 15" id="KW-0407">Ion channel</keyword>
<feature type="region of interest" description="Disordered" evidence="16">
    <location>
        <begin position="901"/>
        <end position="926"/>
    </location>
</feature>
<sequence>MKQVTLFPSFLLLFSLILIGRCPTAAQNKNLNPRISFDVGIVLDLESTLGKMSNVCISMALDDFYTTHKNYNTELILHWRDSKEEVVEAASMALDLLNNVRVKAIIGPQTSAQAQFVAELVDKYHVPMLSFSATSPFLSTIRTPYFIRTALSDFSQVNAIAAIIKAFGWREVIQIWEDTPYGNGVIRFLTDALQEVDTHVSYRSVISQEMTNDEIAQELYKLKKIQTRVFIVHLSTSLNSHLFFKANELGMMSEGYVWIVTDGVASFLDSMNSSVIQTMKGVLGVRPYVQESNEMDKFTKRWKRKFLNDNPSIDRAEINIFGLWAYDTVWALANAAEEAGSEYPNLMNTQTRHNSNELVKLGVSEMGPRLRDAILKTNFKGLSGQFNLTKGQLEASAFQIVNVVGKGEREIGFWTPIYGLHKKLNSSKKTNSTSKDDLNPIIWPGESTTVPKGSGIPLGKKLKIGVMRNFGFPEFVNVTHDSQTNTSIVSGYSIDVFEAAIKQLPYAMEYYEFVPLEYENGNGTYNDLIHLVYLKVVDAVVGDTTIVANRSNYVDFTLPYTESGMTMLVLANEINKGNAWIFLKPLRLDLWLTTGAAFVFTGVVVWALEHRVNDDFRGPLKNQIGVMLWFSFSTLVFAHNQRLVSNWSRLVVIIWLFVVWILTSSYSASFASLLTLQQLKPSINDIDDLIKNGDNIGYQQGSYVEDLLMSLKVEESKLRAYSTPEECAQALSEGTVRAIFDEIPYLRLFLAKNENCAKYRMVGRIYRTDGFGFVFPKGSPFVPDLNTAILNVTQGVDIKKIEKKWFGLATTCPNQTTTYPSDSLTLDSFWGLFLITGAVSISAFSIFLFLFLRRNGHVWSTGGSNGSFRQRLITIIRRFNERDLSHYTFRRTRVANEGSKMVTRLGGNSPPINASVEPTSSNPNRRDSVVTIEPEDDARYFQTFDCISPARRRWNLLSRAWRFRTEYARLHEYN</sequence>
<feature type="domain" description="Ionotropic glutamate receptor C-terminal" evidence="19">
    <location>
        <begin position="461"/>
        <end position="808"/>
    </location>
</feature>
<dbReference type="STRING" id="337451.A0A3S3N9Q9"/>
<dbReference type="InterPro" id="IPR001828">
    <property type="entry name" value="ANF_lig-bd_rcpt"/>
</dbReference>
<dbReference type="CDD" id="cd19990">
    <property type="entry name" value="PBP1_GABAb_receptor_plant"/>
    <property type="match status" value="1"/>
</dbReference>
<dbReference type="EMBL" id="QPKB01000002">
    <property type="protein sequence ID" value="RWR75365.1"/>
    <property type="molecule type" value="Genomic_DNA"/>
</dbReference>
<keyword evidence="10 15" id="KW-0675">Receptor</keyword>
<evidence type="ECO:0000256" key="6">
    <source>
        <dbReference type="ARBA" id="ARBA00022729"/>
    </source>
</evidence>
<dbReference type="SUPFAM" id="SSF53850">
    <property type="entry name" value="Periplasmic binding protein-like II"/>
    <property type="match status" value="1"/>
</dbReference>
<keyword evidence="5 17" id="KW-0812">Transmembrane</keyword>
<evidence type="ECO:0000256" key="1">
    <source>
        <dbReference type="ARBA" id="ARBA00004141"/>
    </source>
</evidence>
<evidence type="ECO:0000256" key="5">
    <source>
        <dbReference type="ARBA" id="ARBA00022692"/>
    </source>
</evidence>
<dbReference type="FunFam" id="1.10.287.70:FF:000037">
    <property type="entry name" value="Glutamate receptor"/>
    <property type="match status" value="1"/>
</dbReference>
<feature type="transmembrane region" description="Helical" evidence="17">
    <location>
        <begin position="829"/>
        <end position="852"/>
    </location>
</feature>
<comment type="function">
    <text evidence="15">Glutamate-gated receptor that probably acts as non-selective cation channel.</text>
</comment>
<dbReference type="InterPro" id="IPR001320">
    <property type="entry name" value="Iontro_rcpt_C"/>
</dbReference>
<feature type="chain" id="PRO_5018664168" description="Glutamate receptor" evidence="18">
    <location>
        <begin position="27"/>
        <end position="974"/>
    </location>
</feature>
<evidence type="ECO:0000256" key="10">
    <source>
        <dbReference type="ARBA" id="ARBA00023170"/>
    </source>
</evidence>
<dbReference type="InterPro" id="IPR000337">
    <property type="entry name" value="GPCR_3"/>
</dbReference>
<dbReference type="InterPro" id="IPR019594">
    <property type="entry name" value="Glu/Gly-bd"/>
</dbReference>
<evidence type="ECO:0000256" key="3">
    <source>
        <dbReference type="ARBA" id="ARBA00011095"/>
    </source>
</evidence>
<evidence type="ECO:0000256" key="16">
    <source>
        <dbReference type="SAM" id="MobiDB-lite"/>
    </source>
</evidence>
<accession>A0A3S3N9Q9</accession>
<evidence type="ECO:0000256" key="2">
    <source>
        <dbReference type="ARBA" id="ARBA00008685"/>
    </source>
</evidence>
<dbReference type="CDD" id="cd13686">
    <property type="entry name" value="GluR_Plant"/>
    <property type="match status" value="1"/>
</dbReference>
<dbReference type="SUPFAM" id="SSF53822">
    <property type="entry name" value="Periplasmic binding protein-like I"/>
    <property type="match status" value="1"/>
</dbReference>
<proteinExistence type="inferred from homology"/>
<evidence type="ECO:0000256" key="12">
    <source>
        <dbReference type="ARBA" id="ARBA00023286"/>
    </source>
</evidence>
<dbReference type="Proteomes" id="UP000283530">
    <property type="component" value="Unassembled WGS sequence"/>
</dbReference>
<evidence type="ECO:0000256" key="13">
    <source>
        <dbReference type="ARBA" id="ARBA00023303"/>
    </source>
</evidence>
<dbReference type="FunFam" id="3.40.190.10:FF:000103">
    <property type="entry name" value="Glutamate receptor"/>
    <property type="match status" value="1"/>
</dbReference>
<dbReference type="PIRSF" id="PIRSF037090">
    <property type="entry name" value="Iontro_Glu-like_rcpt_pln"/>
    <property type="match status" value="1"/>
</dbReference>
<feature type="transmembrane region" description="Helical" evidence="17">
    <location>
        <begin position="650"/>
        <end position="674"/>
    </location>
</feature>
<comment type="similarity">
    <text evidence="2 15">Belongs to the glutamate-gated ion channel (TC 1.A.10.1) family.</text>
</comment>
<dbReference type="Gene3D" id="1.10.287.70">
    <property type="match status" value="1"/>
</dbReference>
<keyword evidence="21" id="KW-1185">Reference proteome</keyword>
<dbReference type="InterPro" id="IPR017103">
    <property type="entry name" value="Iontropic_Glu_rcpt_pln"/>
</dbReference>
<dbReference type="GO" id="GO:0016020">
    <property type="term" value="C:membrane"/>
    <property type="evidence" value="ECO:0007669"/>
    <property type="project" value="UniProtKB-SubCell"/>
</dbReference>
<keyword evidence="7 17" id="KW-1133">Transmembrane helix</keyword>
<keyword evidence="11" id="KW-0325">Glycoprotein</keyword>
<comment type="subunit">
    <text evidence="3">May form heteromers.</text>
</comment>
<reference evidence="20 21" key="1">
    <citation type="journal article" date="2019" name="Nat. Plants">
        <title>Stout camphor tree genome fills gaps in understanding of flowering plant genome evolution.</title>
        <authorList>
            <person name="Chaw S.M."/>
            <person name="Liu Y.C."/>
            <person name="Wu Y.W."/>
            <person name="Wang H.Y."/>
            <person name="Lin C.I."/>
            <person name="Wu C.S."/>
            <person name="Ke H.M."/>
            <person name="Chang L.Y."/>
            <person name="Hsu C.Y."/>
            <person name="Yang H.T."/>
            <person name="Sudianto E."/>
            <person name="Hsu M.H."/>
            <person name="Wu K.P."/>
            <person name="Wang L.N."/>
            <person name="Leebens-Mack J.H."/>
            <person name="Tsai I.J."/>
        </authorList>
    </citation>
    <scope>NUCLEOTIDE SEQUENCE [LARGE SCALE GENOMIC DNA]</scope>
    <source>
        <strain evidence="21">cv. Chaw 1501</strain>
        <tissue evidence="20">Young leaves</tissue>
    </source>
</reference>
<keyword evidence="12 15" id="KW-1071">Ligand-gated ion channel</keyword>
<dbReference type="Gene3D" id="3.40.50.2300">
    <property type="match status" value="2"/>
</dbReference>
<protein>
    <recommendedName>
        <fullName evidence="15">Glutamate receptor</fullName>
    </recommendedName>
</protein>
<dbReference type="PANTHER" id="PTHR34836">
    <property type="entry name" value="OS06G0188250 PROTEIN"/>
    <property type="match status" value="1"/>
</dbReference>